<dbReference type="SMART" id="SM00745">
    <property type="entry name" value="MIT"/>
    <property type="match status" value="1"/>
</dbReference>
<reference evidence="4 5" key="1">
    <citation type="journal article" date="2018" name="Nat. Ecol. Evol.">
        <title>Genomic signatures of mitonuclear coevolution across populations of Tigriopus californicus.</title>
        <authorList>
            <person name="Barreto F.S."/>
            <person name="Watson E.T."/>
            <person name="Lima T.G."/>
            <person name="Willett C.S."/>
            <person name="Edmands S."/>
            <person name="Li W."/>
            <person name="Burton R.S."/>
        </authorList>
    </citation>
    <scope>NUCLEOTIDE SEQUENCE [LARGE SCALE GENOMIC DNA]</scope>
    <source>
        <strain evidence="4 5">San Diego</strain>
    </source>
</reference>
<dbReference type="STRING" id="6832.A0A553P886"/>
<dbReference type="InterPro" id="IPR001683">
    <property type="entry name" value="PX_dom"/>
</dbReference>
<dbReference type="SUPFAM" id="SSF116846">
    <property type="entry name" value="MIT domain"/>
    <property type="match status" value="1"/>
</dbReference>
<feature type="region of interest" description="Disordered" evidence="1">
    <location>
        <begin position="288"/>
        <end position="327"/>
    </location>
</feature>
<gene>
    <name evidence="4" type="ORF">TCAL_05062</name>
</gene>
<dbReference type="AlphaFoldDB" id="A0A553P886"/>
<evidence type="ECO:0000259" key="2">
    <source>
        <dbReference type="PROSITE" id="PS50011"/>
    </source>
</evidence>
<feature type="compositionally biased region" description="Basic and acidic residues" evidence="1">
    <location>
        <begin position="288"/>
        <end position="298"/>
    </location>
</feature>
<dbReference type="SUPFAM" id="SSF64268">
    <property type="entry name" value="PX domain"/>
    <property type="match status" value="1"/>
</dbReference>
<dbReference type="InterPro" id="IPR011009">
    <property type="entry name" value="Kinase-like_dom_sf"/>
</dbReference>
<feature type="region of interest" description="Disordered" evidence="1">
    <location>
        <begin position="430"/>
        <end position="450"/>
    </location>
</feature>
<dbReference type="Gene3D" id="1.20.58.80">
    <property type="entry name" value="Phosphotransferase system, lactose/cellobiose-type IIA subunit"/>
    <property type="match status" value="1"/>
</dbReference>
<dbReference type="PANTHER" id="PTHR15508">
    <property type="entry name" value="RIBOSOMAL PROTEIN S6 KINASE"/>
    <property type="match status" value="1"/>
</dbReference>
<dbReference type="Pfam" id="PF00069">
    <property type="entry name" value="Pkinase"/>
    <property type="match status" value="1"/>
</dbReference>
<feature type="domain" description="Protein kinase" evidence="2">
    <location>
        <begin position="305"/>
        <end position="620"/>
    </location>
</feature>
<dbReference type="Proteomes" id="UP000318571">
    <property type="component" value="Chromosome 3"/>
</dbReference>
<accession>A0A553P886</accession>
<feature type="domain" description="PX" evidence="3">
    <location>
        <begin position="9"/>
        <end position="132"/>
    </location>
</feature>
<proteinExistence type="predicted"/>
<dbReference type="PANTHER" id="PTHR15508:SF8">
    <property type="entry name" value="LD24550P"/>
    <property type="match status" value="1"/>
</dbReference>
<dbReference type="InterPro" id="IPR007330">
    <property type="entry name" value="MIT_dom"/>
</dbReference>
<feature type="compositionally biased region" description="Polar residues" evidence="1">
    <location>
        <begin position="430"/>
        <end position="445"/>
    </location>
</feature>
<dbReference type="InterPro" id="IPR036181">
    <property type="entry name" value="MIT_dom_sf"/>
</dbReference>
<feature type="region of interest" description="Disordered" evidence="1">
    <location>
        <begin position="135"/>
        <end position="157"/>
    </location>
</feature>
<dbReference type="Pfam" id="PF00787">
    <property type="entry name" value="PX"/>
    <property type="match status" value="1"/>
</dbReference>
<dbReference type="InterPro" id="IPR036871">
    <property type="entry name" value="PX_dom_sf"/>
</dbReference>
<dbReference type="InterPro" id="IPR051866">
    <property type="entry name" value="Intracell_Sig-Traffick_Protein"/>
</dbReference>
<dbReference type="GO" id="GO:0035091">
    <property type="term" value="F:phosphatidylinositol binding"/>
    <property type="evidence" value="ECO:0007669"/>
    <property type="project" value="InterPro"/>
</dbReference>
<dbReference type="PROSITE" id="PS50195">
    <property type="entry name" value="PX"/>
    <property type="match status" value="1"/>
</dbReference>
<dbReference type="SMART" id="SM00220">
    <property type="entry name" value="S_TKc"/>
    <property type="match status" value="1"/>
</dbReference>
<dbReference type="CDD" id="cd02677">
    <property type="entry name" value="MIT_SNX15"/>
    <property type="match status" value="1"/>
</dbReference>
<evidence type="ECO:0000256" key="1">
    <source>
        <dbReference type="SAM" id="MobiDB-lite"/>
    </source>
</evidence>
<sequence>MKARRTCSLDQEWVRTFEVGPPERYQGHTLYEVTSKLYPVGFPEASTQITTQKRFSEFQKLHLALQQIHKNLYLKDPFPVLPKASYFHRFDEQVLLERRRHAVELLEFAALHPQLYNSQVFVQFFIIDENDEGGSDESSEWSRNASPFEDAPPKKAQTRQAQLNLSRVVNLRQDGNVMDASSMATALGHDPTPTLVPCAVNAQKSPAVTPTTPEEEMKNLPDYLSEAAEDVSRAVHFEIEENFEESVVCYRNAIGTLLSSVQQDRCLKRQASVKRRIAQYISKAESLVEQRNKRDSSSRMRMRMPMMMSTTGTGSSSSPAVSPVSQSRIPHLDLSGPQDQNFDFMSDCADEEGEDALDVPKSPSTTQMLLNSQTLLANIDSKLEGDTSTAERVIARLDKLESTIYTHMEGRTFTPNSPFRTRKLTTPLNIRPISRNSNDLGSSDSEPLMSPESPYRSLPLFRTYNFRGPLPIHIIRLWASQLCQVLMSLHARGILVKDLNPRNLLLASNGDLCLTYQCEWVSIDRSIDVMAQQCWYTAPEVQDIQPLGPACDWWSVGVILYEITSGQYFVESYPCGLRLQPPVEFSVSIDPQLVDLITGLLQRDPSQRFSREDIQKHPFFAEIHWRMV</sequence>
<dbReference type="Gene3D" id="3.30.1520.10">
    <property type="entry name" value="Phox-like domain"/>
    <property type="match status" value="1"/>
</dbReference>
<dbReference type="EMBL" id="VCGU01000007">
    <property type="protein sequence ID" value="TRY73870.1"/>
    <property type="molecule type" value="Genomic_DNA"/>
</dbReference>
<dbReference type="SMART" id="SM00312">
    <property type="entry name" value="PX"/>
    <property type="match status" value="1"/>
</dbReference>
<comment type="caution">
    <text evidence="4">The sequence shown here is derived from an EMBL/GenBank/DDBJ whole genome shotgun (WGS) entry which is preliminary data.</text>
</comment>
<evidence type="ECO:0008006" key="6">
    <source>
        <dbReference type="Google" id="ProtNLM"/>
    </source>
</evidence>
<feature type="compositionally biased region" description="Low complexity" evidence="1">
    <location>
        <begin position="303"/>
        <end position="325"/>
    </location>
</feature>
<dbReference type="InterPro" id="IPR000719">
    <property type="entry name" value="Prot_kinase_dom"/>
</dbReference>
<organism evidence="4 5">
    <name type="scientific">Tigriopus californicus</name>
    <name type="common">Marine copepod</name>
    <dbReference type="NCBI Taxonomy" id="6832"/>
    <lineage>
        <taxon>Eukaryota</taxon>
        <taxon>Metazoa</taxon>
        <taxon>Ecdysozoa</taxon>
        <taxon>Arthropoda</taxon>
        <taxon>Crustacea</taxon>
        <taxon>Multicrustacea</taxon>
        <taxon>Hexanauplia</taxon>
        <taxon>Copepoda</taxon>
        <taxon>Harpacticoida</taxon>
        <taxon>Harpacticidae</taxon>
        <taxon>Tigriopus</taxon>
    </lineage>
</organism>
<keyword evidence="5" id="KW-1185">Reference proteome</keyword>
<protein>
    <recommendedName>
        <fullName evidence="6">Protein kinase domain-containing protein</fullName>
    </recommendedName>
</protein>
<dbReference type="GO" id="GO:0004672">
    <property type="term" value="F:protein kinase activity"/>
    <property type="evidence" value="ECO:0007669"/>
    <property type="project" value="InterPro"/>
</dbReference>
<evidence type="ECO:0000259" key="3">
    <source>
        <dbReference type="PROSITE" id="PS50195"/>
    </source>
</evidence>
<evidence type="ECO:0000313" key="4">
    <source>
        <dbReference type="EMBL" id="TRY73870.1"/>
    </source>
</evidence>
<name>A0A553P886_TIGCA</name>
<dbReference type="GO" id="GO:0005524">
    <property type="term" value="F:ATP binding"/>
    <property type="evidence" value="ECO:0007669"/>
    <property type="project" value="InterPro"/>
</dbReference>
<dbReference type="Gene3D" id="1.10.510.10">
    <property type="entry name" value="Transferase(Phosphotransferase) domain 1"/>
    <property type="match status" value="1"/>
</dbReference>
<dbReference type="SUPFAM" id="SSF56112">
    <property type="entry name" value="Protein kinase-like (PK-like)"/>
    <property type="match status" value="1"/>
</dbReference>
<dbReference type="OMA" id="TFRSDWW"/>
<evidence type="ECO:0000313" key="5">
    <source>
        <dbReference type="Proteomes" id="UP000318571"/>
    </source>
</evidence>
<dbReference type="PROSITE" id="PS50011">
    <property type="entry name" value="PROTEIN_KINASE_DOM"/>
    <property type="match status" value="1"/>
</dbReference>
<dbReference type="Pfam" id="PF04212">
    <property type="entry name" value="MIT"/>
    <property type="match status" value="1"/>
</dbReference>